<dbReference type="InterPro" id="IPR050490">
    <property type="entry name" value="Bact_solute-bd_prot1"/>
</dbReference>
<name>A0A2V2YQB3_9BACL</name>
<feature type="chain" id="PRO_5039317598" evidence="3">
    <location>
        <begin position="18"/>
        <end position="586"/>
    </location>
</feature>
<organism evidence="4 5">
    <name type="scientific">Paenibacillus cellulosilyticus</name>
    <dbReference type="NCBI Taxonomy" id="375489"/>
    <lineage>
        <taxon>Bacteria</taxon>
        <taxon>Bacillati</taxon>
        <taxon>Bacillota</taxon>
        <taxon>Bacilli</taxon>
        <taxon>Bacillales</taxon>
        <taxon>Paenibacillaceae</taxon>
        <taxon>Paenibacillus</taxon>
    </lineage>
</organism>
<evidence type="ECO:0000256" key="1">
    <source>
        <dbReference type="ARBA" id="ARBA00022729"/>
    </source>
</evidence>
<evidence type="ECO:0000256" key="2">
    <source>
        <dbReference type="SAM" id="MobiDB-lite"/>
    </source>
</evidence>
<accession>A0A2V2YQB3</accession>
<dbReference type="PANTHER" id="PTHR43649:SF33">
    <property type="entry name" value="POLYGALACTURONAN_RHAMNOGALACTURONAN-BINDING PROTEIN YTCQ"/>
    <property type="match status" value="1"/>
</dbReference>
<comment type="caution">
    <text evidence="4">The sequence shown here is derived from an EMBL/GenBank/DDBJ whole genome shotgun (WGS) entry which is preliminary data.</text>
</comment>
<keyword evidence="1 3" id="KW-0732">Signal</keyword>
<protein>
    <submittedName>
        <fullName evidence="4">Carbohydrate ABC transporter substrate-binding protein (CUT1 family)</fullName>
    </submittedName>
</protein>
<gene>
    <name evidence="4" type="ORF">DFQ01_11615</name>
</gene>
<feature type="signal peptide" evidence="3">
    <location>
        <begin position="1"/>
        <end position="17"/>
    </location>
</feature>
<feature type="region of interest" description="Disordered" evidence="2">
    <location>
        <begin position="25"/>
        <end position="67"/>
    </location>
</feature>
<evidence type="ECO:0000313" key="4">
    <source>
        <dbReference type="EMBL" id="PWV98616.1"/>
    </source>
</evidence>
<dbReference type="PROSITE" id="PS51257">
    <property type="entry name" value="PROKAR_LIPOPROTEIN"/>
    <property type="match status" value="1"/>
</dbReference>
<dbReference type="SUPFAM" id="SSF53850">
    <property type="entry name" value="Periplasmic binding protein-like II"/>
    <property type="match status" value="1"/>
</dbReference>
<reference evidence="4 5" key="1">
    <citation type="submission" date="2018-05" db="EMBL/GenBank/DDBJ databases">
        <title>Genomic Encyclopedia of Type Strains, Phase III (KMG-III): the genomes of soil and plant-associated and newly described type strains.</title>
        <authorList>
            <person name="Whitman W."/>
        </authorList>
    </citation>
    <scope>NUCLEOTIDE SEQUENCE [LARGE SCALE GENOMIC DNA]</scope>
    <source>
        <strain evidence="4 5">CECT 5696</strain>
    </source>
</reference>
<feature type="compositionally biased region" description="Low complexity" evidence="2">
    <location>
        <begin position="32"/>
        <end position="54"/>
    </location>
</feature>
<proteinExistence type="predicted"/>
<dbReference type="Proteomes" id="UP000246635">
    <property type="component" value="Unassembled WGS sequence"/>
</dbReference>
<dbReference type="PANTHER" id="PTHR43649">
    <property type="entry name" value="ARABINOSE-BINDING PROTEIN-RELATED"/>
    <property type="match status" value="1"/>
</dbReference>
<dbReference type="EMBL" id="QGTQ01000016">
    <property type="protein sequence ID" value="PWV98616.1"/>
    <property type="molecule type" value="Genomic_DNA"/>
</dbReference>
<dbReference type="Gene3D" id="3.40.190.10">
    <property type="entry name" value="Periplasmic binding protein-like II"/>
    <property type="match status" value="3"/>
</dbReference>
<dbReference type="CDD" id="cd13580">
    <property type="entry name" value="PBP2_AlgQ_like_1"/>
    <property type="match status" value="1"/>
</dbReference>
<keyword evidence="5" id="KW-1185">Reference proteome</keyword>
<sequence>MANYRSSKWMAAPIALAVLLSACGSGGDSDAGDSGKSSTSSDAGDSGKTTTSSDAGDKGTTTTSSDAKGDTLAYEKYSEPVSISVGFKIPDDKLGAGDTNDNNPVSRYLESISNIKVTHAWEAKGDDAFKQKVNLAIASNDLPDAMVVDRNQLRKLIDNDMIEDLTDVYAKYGSELVRAMYDSTQGLALADATVDGRLYGLPNVAIEADAPSLLWIRQDWLDKLNLQAPKTVDELAAVAKAFIEQDPDGNGKKDTLGLTGDKQVVYGQKPNPNGFDSIFSSYHAFPKNWIKDKDGNVVYGSITPENKDALAKLAEMYKGGLIDPQFALYKETQEPIVANKTGMFFGPWWMPYWPLADAVANDTKAEWKAYAAPLDKDGKFVTHMAPVTDRYLVVRKGYKNPEAAVKLLNAFTRIERRQDPNKDEMKKLDDYATANTVQNRNYYPFDLLLDYSDAVVKRYKDVQAALKGELDPATFDPDTKQVYDYSVIEKENPKKNMDAWKPAKAYELGGGILANTDMEKVYSLFYGTTKTMETKWTSLQKLENETFLKIIVGDLPVDAFDSFVSDWKKLGGDQITKEVSDIVSGN</sequence>
<evidence type="ECO:0000256" key="3">
    <source>
        <dbReference type="SAM" id="SignalP"/>
    </source>
</evidence>
<dbReference type="RefSeq" id="WP_174812506.1">
    <property type="nucleotide sequence ID" value="NZ_CP054612.1"/>
</dbReference>
<evidence type="ECO:0000313" key="5">
    <source>
        <dbReference type="Proteomes" id="UP000246635"/>
    </source>
</evidence>
<dbReference type="AlphaFoldDB" id="A0A2V2YQB3"/>